<feature type="region of interest" description="Disordered" evidence="1">
    <location>
        <begin position="1"/>
        <end position="83"/>
    </location>
</feature>
<accession>K1XYM6</accession>
<dbReference type="KEGG" id="mbe:MBM_03716"/>
<evidence type="ECO:0000313" key="2">
    <source>
        <dbReference type="EMBL" id="EKD17944.1"/>
    </source>
</evidence>
<sequence length="110" mass="12079">MSQYPPPNDQYGQQYGQQYGPQYGPPQGGPPQGYGYPPQQQQPMYQQAPPPNDSRGGSKDRGCCFSCQPEEPDSGRNWSKKAAESMVLEAKTAAQTIVLAKSSGKRNRIQ</sequence>
<dbReference type="EMBL" id="JH921434">
    <property type="protein sequence ID" value="EKD17944.1"/>
    <property type="molecule type" value="Genomic_DNA"/>
</dbReference>
<protein>
    <submittedName>
        <fullName evidence="2">Uncharacterized protein</fullName>
    </submittedName>
</protein>
<dbReference type="HOGENOM" id="CLU_2171601_0_0_1"/>
<keyword evidence="3" id="KW-1185">Reference proteome</keyword>
<organism evidence="2 3">
    <name type="scientific">Marssonina brunnea f. sp. multigermtubi (strain MB_m1)</name>
    <name type="common">Marssonina leaf spot fungus</name>
    <dbReference type="NCBI Taxonomy" id="1072389"/>
    <lineage>
        <taxon>Eukaryota</taxon>
        <taxon>Fungi</taxon>
        <taxon>Dikarya</taxon>
        <taxon>Ascomycota</taxon>
        <taxon>Pezizomycotina</taxon>
        <taxon>Leotiomycetes</taxon>
        <taxon>Helotiales</taxon>
        <taxon>Drepanopezizaceae</taxon>
        <taxon>Drepanopeziza</taxon>
    </lineage>
</organism>
<proteinExistence type="predicted"/>
<reference evidence="2 3" key="1">
    <citation type="journal article" date="2012" name="BMC Genomics">
        <title>Sequencing the genome of Marssonina brunnea reveals fungus-poplar co-evolution.</title>
        <authorList>
            <person name="Zhu S."/>
            <person name="Cao Y.-Z."/>
            <person name="Jiang C."/>
            <person name="Tan B.-Y."/>
            <person name="Wang Z."/>
            <person name="Feng S."/>
            <person name="Zhang L."/>
            <person name="Su X.-H."/>
            <person name="Brejova B."/>
            <person name="Vinar T."/>
            <person name="Xu M."/>
            <person name="Wang M.-X."/>
            <person name="Zhang S.-G."/>
            <person name="Huang M.-R."/>
            <person name="Wu R."/>
            <person name="Zhou Y."/>
        </authorList>
    </citation>
    <scope>NUCLEOTIDE SEQUENCE [LARGE SCALE GENOMIC DNA]</scope>
    <source>
        <strain evidence="2 3">MB_m1</strain>
    </source>
</reference>
<dbReference type="InParanoid" id="K1XYM6"/>
<evidence type="ECO:0000313" key="3">
    <source>
        <dbReference type="Proteomes" id="UP000006753"/>
    </source>
</evidence>
<name>K1XYM6_MARBU</name>
<dbReference type="Proteomes" id="UP000006753">
    <property type="component" value="Unassembled WGS sequence"/>
</dbReference>
<dbReference type="AlphaFoldDB" id="K1XYM6"/>
<evidence type="ECO:0000256" key="1">
    <source>
        <dbReference type="SAM" id="MobiDB-lite"/>
    </source>
</evidence>
<gene>
    <name evidence="2" type="ORF">MBM_03716</name>
</gene>
<feature type="compositionally biased region" description="Low complexity" evidence="1">
    <location>
        <begin position="9"/>
        <end position="22"/>
    </location>
</feature>
<feature type="compositionally biased region" description="Low complexity" evidence="1">
    <location>
        <begin position="33"/>
        <end position="47"/>
    </location>
</feature>